<dbReference type="EMBL" id="CANHGI010000006">
    <property type="protein sequence ID" value="CAI5455889.1"/>
    <property type="molecule type" value="Genomic_DNA"/>
</dbReference>
<dbReference type="PANTHER" id="PTHR10404:SF46">
    <property type="entry name" value="VACUOLAR PROTEIN SORTING-ASSOCIATED PROTEIN 70"/>
    <property type="match status" value="1"/>
</dbReference>
<keyword evidence="2" id="KW-1133">Transmembrane helix</keyword>
<dbReference type="AlphaFoldDB" id="A0A9P1N996"/>
<dbReference type="Gene3D" id="3.40.630.10">
    <property type="entry name" value="Zn peptidases"/>
    <property type="match status" value="1"/>
</dbReference>
<evidence type="ECO:0000256" key="2">
    <source>
        <dbReference type="SAM" id="Phobius"/>
    </source>
</evidence>
<dbReference type="SUPFAM" id="SSF53187">
    <property type="entry name" value="Zn-dependent exopeptidases"/>
    <property type="match status" value="1"/>
</dbReference>
<dbReference type="FunFam" id="3.40.630.10:FF:000101">
    <property type="entry name" value="N-acetylated alpha-linked acidic dipeptidase like 1"/>
    <property type="match status" value="1"/>
</dbReference>
<dbReference type="Proteomes" id="UP001152747">
    <property type="component" value="Unassembled WGS sequence"/>
</dbReference>
<comment type="caution">
    <text evidence="6">The sequence shown here is derived from an EMBL/GenBank/DDBJ whole genome shotgun (WGS) entry which is preliminary data.</text>
</comment>
<dbReference type="OrthoDB" id="5841748at2759"/>
<dbReference type="SUPFAM" id="SSF52025">
    <property type="entry name" value="PA domain"/>
    <property type="match status" value="1"/>
</dbReference>
<dbReference type="InterPro" id="IPR007484">
    <property type="entry name" value="Peptidase_M28"/>
</dbReference>
<dbReference type="SUPFAM" id="SSF47672">
    <property type="entry name" value="Transferrin receptor-like dimerisation domain"/>
    <property type="match status" value="1"/>
</dbReference>
<dbReference type="InterPro" id="IPR039373">
    <property type="entry name" value="Peptidase_M28B"/>
</dbReference>
<dbReference type="Pfam" id="PF04253">
    <property type="entry name" value="TFR_dimer"/>
    <property type="match status" value="1"/>
</dbReference>
<sequence length="789" mass="89089">MFSDSQFTQIGSVLLQESDDISDSPSRISENDELLYKTSTFRKTQNILSSFICSAFILLLVIVALLLFNAFFQIKKNECSDNSSESSSDSAEDLNFISKKLADELNADNIRNNLEILAKNTHIAGTREQSQLMHYLAEKYTSYGFSVKIYNYTVLLNYPQISVPNLVELKKYNDEWMTISFGRGTPLGPQQAIDEQQDIRSQQWWNAYSANGSVTGQIVYCNYGTKDDYDVLAQMGVTVRGKIALIRYGALKRNEKVRIAQNMGMTGVLFFSDPVHYTSNNRSNVFPESIYLPGDDAQRGSVLATLGDPLTPLLPSLIYTQRQETEKSARAKSLMPNIPVTPISYNDANKIMELLDGDVVPSFEWKGGLRSVYRLTGEKEFRMTVHSRFVHRTISNVIATLPGATEPDNWIMVGNHVDAWGNGAIDPISGTATQLEIARVMSSVFSKNPTKRSLVFCHWDAEEYGLIGSTEWIEEMQHILHRRAIAYINVDHIAGNLVPDVKSVPLLYRAIVGAAKKTKQQNLLERSMGRTRLFDSWRYHRGKGPILGDRGVPEIGLPSSGSDYYRFISFLGIPSADLKIEKSPGMSYPLYHSMYETPWTVKTLMDPGFTSFLTLGQFWMELIHRLANSPIIPFDVIDYSTVVSGLVQKVESHLNHLNLTQTVSTLNDQFFMLKEALKRFNHITREFHSKITDIQTGSKDADFKLISIINNRLIEIERCFIDWTLGAELNRHVIFSQSRNYHHLAFLASIQDNAKNVHLYGKSEDIKLLGLAISKLQLSIESAIKVLTI</sequence>
<dbReference type="InterPro" id="IPR007365">
    <property type="entry name" value="TFR-like_dimer_dom"/>
</dbReference>
<evidence type="ECO:0008006" key="8">
    <source>
        <dbReference type="Google" id="ProtNLM"/>
    </source>
</evidence>
<evidence type="ECO:0000259" key="5">
    <source>
        <dbReference type="Pfam" id="PF04389"/>
    </source>
</evidence>
<feature type="domain" description="Peptidase M28" evidence="5">
    <location>
        <begin position="396"/>
        <end position="496"/>
    </location>
</feature>
<dbReference type="InterPro" id="IPR036757">
    <property type="entry name" value="TFR-like_dimer_dom_sf"/>
</dbReference>
<protein>
    <recommendedName>
        <fullName evidence="8">PA domain-containing protein</fullName>
    </recommendedName>
</protein>
<reference evidence="6" key="1">
    <citation type="submission" date="2022-11" db="EMBL/GenBank/DDBJ databases">
        <authorList>
            <person name="Kikuchi T."/>
        </authorList>
    </citation>
    <scope>NUCLEOTIDE SEQUENCE</scope>
    <source>
        <strain evidence="6">PS1010</strain>
    </source>
</reference>
<dbReference type="PANTHER" id="PTHR10404">
    <property type="entry name" value="N-ACETYLATED-ALPHA-LINKED ACIDIC DIPEPTIDASE"/>
    <property type="match status" value="1"/>
</dbReference>
<keyword evidence="2" id="KW-0472">Membrane</keyword>
<evidence type="ECO:0000259" key="3">
    <source>
        <dbReference type="Pfam" id="PF02225"/>
    </source>
</evidence>
<dbReference type="GO" id="GO:0004180">
    <property type="term" value="F:carboxypeptidase activity"/>
    <property type="evidence" value="ECO:0007669"/>
    <property type="project" value="TreeGrafter"/>
</dbReference>
<dbReference type="Gene3D" id="1.20.930.40">
    <property type="entry name" value="Transferrin receptor-like, dimerisation domain"/>
    <property type="match status" value="1"/>
</dbReference>
<feature type="domain" description="Transferrin receptor-like dimerisation" evidence="4">
    <location>
        <begin position="672"/>
        <end position="787"/>
    </location>
</feature>
<evidence type="ECO:0000313" key="7">
    <source>
        <dbReference type="Proteomes" id="UP001152747"/>
    </source>
</evidence>
<gene>
    <name evidence="6" type="ORF">CAMP_LOCUS18526</name>
</gene>
<evidence type="ECO:0000259" key="4">
    <source>
        <dbReference type="Pfam" id="PF04253"/>
    </source>
</evidence>
<dbReference type="InterPro" id="IPR003137">
    <property type="entry name" value="PA_domain"/>
</dbReference>
<organism evidence="6 7">
    <name type="scientific">Caenorhabditis angaria</name>
    <dbReference type="NCBI Taxonomy" id="860376"/>
    <lineage>
        <taxon>Eukaryota</taxon>
        <taxon>Metazoa</taxon>
        <taxon>Ecdysozoa</taxon>
        <taxon>Nematoda</taxon>
        <taxon>Chromadorea</taxon>
        <taxon>Rhabditida</taxon>
        <taxon>Rhabditina</taxon>
        <taxon>Rhabditomorpha</taxon>
        <taxon>Rhabditoidea</taxon>
        <taxon>Rhabditidae</taxon>
        <taxon>Peloderinae</taxon>
        <taxon>Caenorhabditis</taxon>
    </lineage>
</organism>
<feature type="transmembrane region" description="Helical" evidence="2">
    <location>
        <begin position="47"/>
        <end position="72"/>
    </location>
</feature>
<dbReference type="InterPro" id="IPR046450">
    <property type="entry name" value="PA_dom_sf"/>
</dbReference>
<keyword evidence="2" id="KW-0812">Transmembrane</keyword>
<evidence type="ECO:0000313" key="6">
    <source>
        <dbReference type="EMBL" id="CAI5455889.1"/>
    </source>
</evidence>
<dbReference type="Gene3D" id="3.50.30.30">
    <property type="match status" value="1"/>
</dbReference>
<proteinExistence type="inferred from homology"/>
<accession>A0A9P1N996</accession>
<evidence type="ECO:0000256" key="1">
    <source>
        <dbReference type="ARBA" id="ARBA00005634"/>
    </source>
</evidence>
<dbReference type="CDD" id="cd02121">
    <property type="entry name" value="PA_GCPII_like"/>
    <property type="match status" value="1"/>
</dbReference>
<dbReference type="Pfam" id="PF04389">
    <property type="entry name" value="Peptidase_M28"/>
    <property type="match status" value="1"/>
</dbReference>
<keyword evidence="7" id="KW-1185">Reference proteome</keyword>
<feature type="domain" description="PA" evidence="3">
    <location>
        <begin position="214"/>
        <end position="293"/>
    </location>
</feature>
<name>A0A9P1N996_9PELO</name>
<dbReference type="Pfam" id="PF02225">
    <property type="entry name" value="PA"/>
    <property type="match status" value="1"/>
</dbReference>
<comment type="similarity">
    <text evidence="1">Belongs to the peptidase M28 family. M28B subfamily.</text>
</comment>